<evidence type="ECO:0000256" key="9">
    <source>
        <dbReference type="ARBA" id="ARBA00022840"/>
    </source>
</evidence>
<dbReference type="PROSITE" id="PS50894">
    <property type="entry name" value="HPT"/>
    <property type="match status" value="1"/>
</dbReference>
<dbReference type="Pfam" id="PF02895">
    <property type="entry name" value="H-kinase_dim"/>
    <property type="match status" value="1"/>
</dbReference>
<dbReference type="GO" id="GO:0005524">
    <property type="term" value="F:ATP binding"/>
    <property type="evidence" value="ECO:0007669"/>
    <property type="project" value="UniProtKB-KW"/>
</dbReference>
<dbReference type="GO" id="GO:0005737">
    <property type="term" value="C:cytoplasm"/>
    <property type="evidence" value="ECO:0007669"/>
    <property type="project" value="InterPro"/>
</dbReference>
<keyword evidence="17" id="KW-1185">Reference proteome</keyword>
<keyword evidence="9" id="KW-0067">ATP-binding</keyword>
<evidence type="ECO:0000256" key="1">
    <source>
        <dbReference type="ARBA" id="ARBA00000085"/>
    </source>
</evidence>
<evidence type="ECO:0000256" key="7">
    <source>
        <dbReference type="ARBA" id="ARBA00022741"/>
    </source>
</evidence>
<dbReference type="Gene3D" id="1.20.120.160">
    <property type="entry name" value="HPT domain"/>
    <property type="match status" value="1"/>
</dbReference>
<dbReference type="InterPro" id="IPR003594">
    <property type="entry name" value="HATPase_dom"/>
</dbReference>
<comment type="caution">
    <text evidence="16">The sequence shown here is derived from an EMBL/GenBank/DDBJ whole genome shotgun (WGS) entry which is preliminary data.</text>
</comment>
<dbReference type="InterPro" id="IPR036641">
    <property type="entry name" value="HPT_dom_sf"/>
</dbReference>
<feature type="domain" description="Histidine kinase" evidence="13">
    <location>
        <begin position="381"/>
        <end position="582"/>
    </location>
</feature>
<comment type="function">
    <text evidence="11">Involved in the transmission of sensory signals from the chemoreceptors to the flagellar motors. CheA is autophosphorylated; it can transfer its phosphate group to either CheB or CheY.</text>
</comment>
<evidence type="ECO:0000256" key="4">
    <source>
        <dbReference type="ARBA" id="ARBA00022500"/>
    </source>
</evidence>
<dbReference type="Pfam" id="PF02518">
    <property type="entry name" value="HATPase_c"/>
    <property type="match status" value="1"/>
</dbReference>
<feature type="modified residue" description="Phosphohistidine" evidence="12">
    <location>
        <position position="48"/>
    </location>
</feature>
<reference evidence="16 17" key="1">
    <citation type="submission" date="2019-03" db="EMBL/GenBank/DDBJ databases">
        <title>Freshwater and sediment microbial communities from various areas in North America, analyzing microbe dynamics in response to fracking.</title>
        <authorList>
            <person name="Lamendella R."/>
        </authorList>
    </citation>
    <scope>NUCLEOTIDE SEQUENCE [LARGE SCALE GENOMIC DNA]</scope>
    <source>
        <strain evidence="16 17">74A</strain>
    </source>
</reference>
<organism evidence="16 17">
    <name type="scientific">Shewanella fodinae</name>
    <dbReference type="NCBI Taxonomy" id="552357"/>
    <lineage>
        <taxon>Bacteria</taxon>
        <taxon>Pseudomonadati</taxon>
        <taxon>Pseudomonadota</taxon>
        <taxon>Gammaproteobacteria</taxon>
        <taxon>Alteromonadales</taxon>
        <taxon>Shewanellaceae</taxon>
        <taxon>Shewanella</taxon>
    </lineage>
</organism>
<dbReference type="Pfam" id="PF01584">
    <property type="entry name" value="CheW"/>
    <property type="match status" value="1"/>
</dbReference>
<dbReference type="InterPro" id="IPR008207">
    <property type="entry name" value="Sig_transdc_His_kin_Hpt_dom"/>
</dbReference>
<dbReference type="SUPFAM" id="SSF47226">
    <property type="entry name" value="Histidine-containing phosphotransfer domain, HPT domain"/>
    <property type="match status" value="1"/>
</dbReference>
<dbReference type="SUPFAM" id="SSF47384">
    <property type="entry name" value="Homodimeric domain of signal transducing histidine kinase"/>
    <property type="match status" value="1"/>
</dbReference>
<dbReference type="InterPro" id="IPR004105">
    <property type="entry name" value="CheA-like_dim"/>
</dbReference>
<accession>A0A4R2FLT3</accession>
<dbReference type="SMART" id="SM00260">
    <property type="entry name" value="CheW"/>
    <property type="match status" value="1"/>
</dbReference>
<dbReference type="InterPro" id="IPR005467">
    <property type="entry name" value="His_kinase_dom"/>
</dbReference>
<dbReference type="CDD" id="cd16916">
    <property type="entry name" value="HATPase_CheA-like"/>
    <property type="match status" value="1"/>
</dbReference>
<dbReference type="RefSeq" id="WP_133037412.1">
    <property type="nucleotide sequence ID" value="NZ_SLWF01000001.1"/>
</dbReference>
<dbReference type="SUPFAM" id="SSF55874">
    <property type="entry name" value="ATPase domain of HSP90 chaperone/DNA topoisomerase II/histidine kinase"/>
    <property type="match status" value="1"/>
</dbReference>
<evidence type="ECO:0000259" key="15">
    <source>
        <dbReference type="PROSITE" id="PS50894"/>
    </source>
</evidence>
<dbReference type="InterPro" id="IPR004358">
    <property type="entry name" value="Sig_transdc_His_kin-like_C"/>
</dbReference>
<dbReference type="Gene3D" id="3.30.565.10">
    <property type="entry name" value="Histidine kinase-like ATPase, C-terminal domain"/>
    <property type="match status" value="1"/>
</dbReference>
<dbReference type="PRINTS" id="PR00344">
    <property type="entry name" value="BCTRLSENSOR"/>
</dbReference>
<dbReference type="SMART" id="SM01231">
    <property type="entry name" value="H-kinase_dim"/>
    <property type="match status" value="1"/>
</dbReference>
<dbReference type="InterPro" id="IPR002545">
    <property type="entry name" value="CheW-lke_dom"/>
</dbReference>
<evidence type="ECO:0000313" key="17">
    <source>
        <dbReference type="Proteomes" id="UP000294832"/>
    </source>
</evidence>
<proteinExistence type="predicted"/>
<evidence type="ECO:0000256" key="6">
    <source>
        <dbReference type="ARBA" id="ARBA00022679"/>
    </source>
</evidence>
<dbReference type="InterPro" id="IPR036097">
    <property type="entry name" value="HisK_dim/P_sf"/>
</dbReference>
<evidence type="ECO:0000256" key="8">
    <source>
        <dbReference type="ARBA" id="ARBA00022777"/>
    </source>
</evidence>
<evidence type="ECO:0000256" key="2">
    <source>
        <dbReference type="ARBA" id="ARBA00012438"/>
    </source>
</evidence>
<gene>
    <name evidence="16" type="ORF">EDC91_101148</name>
</gene>
<evidence type="ECO:0000313" key="16">
    <source>
        <dbReference type="EMBL" id="TCN90678.1"/>
    </source>
</evidence>
<dbReference type="Pfam" id="PF01627">
    <property type="entry name" value="Hpt"/>
    <property type="match status" value="1"/>
</dbReference>
<keyword evidence="5 12" id="KW-0597">Phosphoprotein</keyword>
<keyword evidence="7" id="KW-0547">Nucleotide-binding</keyword>
<dbReference type="AlphaFoldDB" id="A0A4R2FLT3"/>
<evidence type="ECO:0000256" key="11">
    <source>
        <dbReference type="ARBA" id="ARBA00035100"/>
    </source>
</evidence>
<name>A0A4R2FLT3_9GAMM</name>
<protein>
    <recommendedName>
        <fullName evidence="3">Chemotaxis protein CheA</fullName>
        <ecNumber evidence="2">2.7.13.3</ecNumber>
    </recommendedName>
</protein>
<dbReference type="SMART" id="SM00073">
    <property type="entry name" value="HPT"/>
    <property type="match status" value="1"/>
</dbReference>
<dbReference type="SUPFAM" id="SSF50341">
    <property type="entry name" value="CheW-like"/>
    <property type="match status" value="1"/>
</dbReference>
<evidence type="ECO:0000256" key="10">
    <source>
        <dbReference type="ARBA" id="ARBA00023012"/>
    </source>
</evidence>
<dbReference type="Gene3D" id="1.10.287.560">
    <property type="entry name" value="Histidine kinase CheA-like, homodimeric domain"/>
    <property type="match status" value="1"/>
</dbReference>
<dbReference type="CDD" id="cd00731">
    <property type="entry name" value="CheA_reg"/>
    <property type="match status" value="1"/>
</dbReference>
<keyword evidence="10" id="KW-0902">Two-component regulatory system</keyword>
<dbReference type="EMBL" id="SLWF01000001">
    <property type="protein sequence ID" value="TCN90678.1"/>
    <property type="molecule type" value="Genomic_DNA"/>
</dbReference>
<evidence type="ECO:0000259" key="14">
    <source>
        <dbReference type="PROSITE" id="PS50851"/>
    </source>
</evidence>
<dbReference type="InterPro" id="IPR037006">
    <property type="entry name" value="CheA-like_homodim_sf"/>
</dbReference>
<dbReference type="Proteomes" id="UP000294832">
    <property type="component" value="Unassembled WGS sequence"/>
</dbReference>
<feature type="domain" description="HPt" evidence="15">
    <location>
        <begin position="1"/>
        <end position="105"/>
    </location>
</feature>
<dbReference type="InterPro" id="IPR051315">
    <property type="entry name" value="Bact_Chemotaxis_CheA"/>
</dbReference>
<keyword evidence="6" id="KW-0808">Transferase</keyword>
<evidence type="ECO:0000256" key="5">
    <source>
        <dbReference type="ARBA" id="ARBA00022553"/>
    </source>
</evidence>
<dbReference type="PANTHER" id="PTHR43395:SF10">
    <property type="entry name" value="CHEMOTAXIS PROTEIN CHEA"/>
    <property type="match status" value="1"/>
</dbReference>
<dbReference type="SMART" id="SM00387">
    <property type="entry name" value="HATPase_c"/>
    <property type="match status" value="1"/>
</dbReference>
<dbReference type="OrthoDB" id="9803176at2"/>
<dbReference type="PROSITE" id="PS50109">
    <property type="entry name" value="HIS_KIN"/>
    <property type="match status" value="1"/>
</dbReference>
<dbReference type="InterPro" id="IPR036061">
    <property type="entry name" value="CheW-like_dom_sf"/>
</dbReference>
<dbReference type="FunFam" id="3.30.565.10:FF:000016">
    <property type="entry name" value="Chemotaxis protein CheA, putative"/>
    <property type="match status" value="1"/>
</dbReference>
<evidence type="ECO:0000256" key="3">
    <source>
        <dbReference type="ARBA" id="ARBA00021495"/>
    </source>
</evidence>
<dbReference type="Gene3D" id="2.30.30.40">
    <property type="entry name" value="SH3 Domains"/>
    <property type="match status" value="1"/>
</dbReference>
<dbReference type="InterPro" id="IPR036890">
    <property type="entry name" value="HATPase_C_sf"/>
</dbReference>
<evidence type="ECO:0000256" key="12">
    <source>
        <dbReference type="PROSITE-ProRule" id="PRU00110"/>
    </source>
</evidence>
<feature type="domain" description="CheW-like" evidence="14">
    <location>
        <begin position="584"/>
        <end position="715"/>
    </location>
</feature>
<dbReference type="PROSITE" id="PS50851">
    <property type="entry name" value="CHEW"/>
    <property type="match status" value="1"/>
</dbReference>
<comment type="catalytic activity">
    <reaction evidence="1">
        <text>ATP + protein L-histidine = ADP + protein N-phospho-L-histidine.</text>
        <dbReference type="EC" id="2.7.13.3"/>
    </reaction>
</comment>
<keyword evidence="4" id="KW-0145">Chemotaxis</keyword>
<dbReference type="CDD" id="cd00088">
    <property type="entry name" value="HPT"/>
    <property type="match status" value="1"/>
</dbReference>
<dbReference type="GO" id="GO:0000155">
    <property type="term" value="F:phosphorelay sensor kinase activity"/>
    <property type="evidence" value="ECO:0007669"/>
    <property type="project" value="InterPro"/>
</dbReference>
<evidence type="ECO:0000259" key="13">
    <source>
        <dbReference type="PROSITE" id="PS50109"/>
    </source>
</evidence>
<dbReference type="EC" id="2.7.13.3" evidence="2"/>
<dbReference type="PANTHER" id="PTHR43395">
    <property type="entry name" value="SENSOR HISTIDINE KINASE CHEA"/>
    <property type="match status" value="1"/>
</dbReference>
<keyword evidence="8 16" id="KW-0418">Kinase</keyword>
<sequence>MNMDAALQTFFSESRELLEQMESLLLQLETLDEASRQESLHGIFRAAHTIKGSAGMFGLDYVVSFTHAVESVLDRLRNRQLSVSDALVSLLLQCRDHIAQLVDSAEAGNHDSTIVKAGQPLLAALQSYLVAGAAAETKAPALPVSEPPPFERLDSDDIASSECWHISIRFGRHCFRDGMDPLSFITYLKHLGDVVSITPLAEFLPPASEFDSESCYLAFGIQLASSASKQEIEDVFEFVREDSILHIIPPRSRLQEFVDLIEAMPQVDQLLGQILVTSGALTANELQRALQLQQQRSSSHQPLGEIISSTNAGIQPVLQAALDKQGKVRDTLVKEQKSLRVDAEKLDKLINLVGELVTAGAGTSLLADNLGDSALNESVSVLNSLLEAVRDAALELRMIPIGATFSRFQRVVRDIAHELDKEIELVINGAETELDKSVIEKIGDPLTHLVRNAIDHGIESPAVRAAAGKAEKGTIILNAYHDSGNIVIEVSDDGKGLDPELIRAKAIEKQLVDESAVLSREEILNLILEPGFSTAEKVSNLSGRGVGMDVVKRNIAELRGRVEIISQIGQGSTMRIILPLTLAIIDGFVIGVADEQFVVPLDAVLECLELKQQPDNPFDAPYFNLRGQVLPLIYLRHCLGVEGRYPARQNVVVVQSGGISAGLVVDCLLGEFQTVIKPLGKLFSKVGCISGSTILGNGSVALILDIHGLINTMTESEPQLLQ</sequence>
<dbReference type="GO" id="GO:0006935">
    <property type="term" value="P:chemotaxis"/>
    <property type="evidence" value="ECO:0007669"/>
    <property type="project" value="UniProtKB-KW"/>
</dbReference>